<reference evidence="3 4" key="1">
    <citation type="submission" date="2016-08" db="EMBL/GenBank/DDBJ databases">
        <authorList>
            <person name="Seilhamer J.J."/>
        </authorList>
    </citation>
    <scope>NUCLEOTIDE SEQUENCE [LARGE SCALE GENOMIC DNA]</scope>
    <source>
        <strain evidence="3 4">HBR26</strain>
    </source>
</reference>
<proteinExistence type="predicted"/>
<dbReference type="InterPro" id="IPR003660">
    <property type="entry name" value="HAMP_dom"/>
</dbReference>
<evidence type="ECO:0000256" key="1">
    <source>
        <dbReference type="SAM" id="MobiDB-lite"/>
    </source>
</evidence>
<protein>
    <recommendedName>
        <fullName evidence="2">HAMP domain-containing protein</fullName>
    </recommendedName>
</protein>
<dbReference type="Proteomes" id="UP000198723">
    <property type="component" value="Unassembled WGS sequence"/>
</dbReference>
<dbReference type="GO" id="GO:0016020">
    <property type="term" value="C:membrane"/>
    <property type="evidence" value="ECO:0007669"/>
    <property type="project" value="InterPro"/>
</dbReference>
<feature type="region of interest" description="Disordered" evidence="1">
    <location>
        <begin position="1"/>
        <end position="22"/>
    </location>
</feature>
<evidence type="ECO:0000313" key="3">
    <source>
        <dbReference type="EMBL" id="SCB58938.1"/>
    </source>
</evidence>
<accession>A0A1C3Y389</accession>
<name>A0A1C3Y389_9HYPH</name>
<dbReference type="Gene3D" id="1.20.120.1530">
    <property type="match status" value="1"/>
</dbReference>
<dbReference type="AlphaFoldDB" id="A0A1C3Y389"/>
<evidence type="ECO:0000313" key="4">
    <source>
        <dbReference type="Proteomes" id="UP000198723"/>
    </source>
</evidence>
<dbReference type="PROSITE" id="PS50885">
    <property type="entry name" value="HAMP"/>
    <property type="match status" value="1"/>
</dbReference>
<feature type="compositionally biased region" description="Basic and acidic residues" evidence="1">
    <location>
        <begin position="13"/>
        <end position="22"/>
    </location>
</feature>
<gene>
    <name evidence="3" type="ORF">GA0061105_105410</name>
</gene>
<feature type="region of interest" description="Disordered" evidence="1">
    <location>
        <begin position="126"/>
        <end position="159"/>
    </location>
</feature>
<dbReference type="EMBL" id="FMAJ01000005">
    <property type="protein sequence ID" value="SCB58938.1"/>
    <property type="molecule type" value="Genomic_DNA"/>
</dbReference>
<organism evidence="3 4">
    <name type="scientific">Rhizobium aethiopicum</name>
    <dbReference type="NCBI Taxonomy" id="1138170"/>
    <lineage>
        <taxon>Bacteria</taxon>
        <taxon>Pseudomonadati</taxon>
        <taxon>Pseudomonadota</taxon>
        <taxon>Alphaproteobacteria</taxon>
        <taxon>Hyphomicrobiales</taxon>
        <taxon>Rhizobiaceae</taxon>
        <taxon>Rhizobium/Agrobacterium group</taxon>
        <taxon>Rhizobium</taxon>
    </lineage>
</organism>
<dbReference type="GO" id="GO:0007165">
    <property type="term" value="P:signal transduction"/>
    <property type="evidence" value="ECO:0007669"/>
    <property type="project" value="InterPro"/>
</dbReference>
<dbReference type="STRING" id="1138170.GA0061105_105410"/>
<sequence length="173" mass="18887">MVETTNGPGQGMKYRDREAGEAVTDPDQKARFCAEIAALVPAVICGDLTRRMSDDYADSDFRRSATILNELVAVIHDNLSDFNAAMAALSQGDLQAGMRDKHRGAFGQLQKNFNLALATVRTVLGEQGSDQSRRGRRSSAACSRAPDRMRSLSKSGPPTRILGRFLRRRTISG</sequence>
<evidence type="ECO:0000259" key="2">
    <source>
        <dbReference type="PROSITE" id="PS50885"/>
    </source>
</evidence>
<feature type="domain" description="HAMP" evidence="2">
    <location>
        <begin position="79"/>
        <end position="125"/>
    </location>
</feature>